<evidence type="ECO:0000259" key="10">
    <source>
        <dbReference type="Pfam" id="PF00441"/>
    </source>
</evidence>
<keyword evidence="4 9" id="KW-0285">Flavoprotein</keyword>
<evidence type="ECO:0000256" key="9">
    <source>
        <dbReference type="RuleBase" id="RU362125"/>
    </source>
</evidence>
<gene>
    <name evidence="15" type="primary">LOC105427509</name>
</gene>
<dbReference type="PANTHER" id="PTHR43884">
    <property type="entry name" value="ACYL-COA DEHYDROGENASE"/>
    <property type="match status" value="1"/>
</dbReference>
<proteinExistence type="inferred from homology"/>
<dbReference type="KEGG" id="pbar:105427509"/>
<dbReference type="GO" id="GO:0005739">
    <property type="term" value="C:mitochondrion"/>
    <property type="evidence" value="ECO:0007669"/>
    <property type="project" value="UniProtKB-SubCell"/>
</dbReference>
<dbReference type="GO" id="GO:0006631">
    <property type="term" value="P:fatty acid metabolic process"/>
    <property type="evidence" value="ECO:0007669"/>
    <property type="project" value="UniProtKB-ARBA"/>
</dbReference>
<dbReference type="InterPro" id="IPR013786">
    <property type="entry name" value="AcylCoA_DH/ox_N"/>
</dbReference>
<dbReference type="Pfam" id="PF02770">
    <property type="entry name" value="Acyl-CoA_dh_M"/>
    <property type="match status" value="1"/>
</dbReference>
<dbReference type="InterPro" id="IPR009075">
    <property type="entry name" value="AcylCo_DH/oxidase_C"/>
</dbReference>
<keyword evidence="6" id="KW-0809">Transit peptide</keyword>
<dbReference type="Pfam" id="PF02771">
    <property type="entry name" value="Acyl-CoA_dh_N"/>
    <property type="match status" value="1"/>
</dbReference>
<dbReference type="Proteomes" id="UP000504615">
    <property type="component" value="Unplaced"/>
</dbReference>
<dbReference type="Pfam" id="PF21343">
    <property type="entry name" value="ACAD9-ACADV_C"/>
    <property type="match status" value="1"/>
</dbReference>
<comment type="similarity">
    <text evidence="3 9">Belongs to the acyl-CoA dehydrogenase family.</text>
</comment>
<evidence type="ECO:0000256" key="6">
    <source>
        <dbReference type="ARBA" id="ARBA00022946"/>
    </source>
</evidence>
<evidence type="ECO:0000259" key="13">
    <source>
        <dbReference type="Pfam" id="PF21343"/>
    </source>
</evidence>
<dbReference type="Pfam" id="PF00441">
    <property type="entry name" value="Acyl-CoA_dh_1"/>
    <property type="match status" value="1"/>
</dbReference>
<evidence type="ECO:0000256" key="1">
    <source>
        <dbReference type="ARBA" id="ARBA00001974"/>
    </source>
</evidence>
<keyword evidence="14" id="KW-1185">Reference proteome</keyword>
<comment type="cofactor">
    <cofactor evidence="1 9">
        <name>FAD</name>
        <dbReference type="ChEBI" id="CHEBI:57692"/>
    </cofactor>
</comment>
<reference evidence="15" key="1">
    <citation type="submission" date="2025-08" db="UniProtKB">
        <authorList>
            <consortium name="RefSeq"/>
        </authorList>
    </citation>
    <scope>IDENTIFICATION</scope>
</reference>
<protein>
    <submittedName>
        <fullName evidence="15">Acyl-CoA dehydrogenase family member 9, mitochondrial-like</fullName>
    </submittedName>
</protein>
<evidence type="ECO:0000313" key="14">
    <source>
        <dbReference type="Proteomes" id="UP000504615"/>
    </source>
</evidence>
<dbReference type="Gene3D" id="1.10.540.10">
    <property type="entry name" value="Acyl-CoA dehydrogenase/oxidase, N-terminal domain"/>
    <property type="match status" value="1"/>
</dbReference>
<dbReference type="InterPro" id="IPR036250">
    <property type="entry name" value="AcylCo_DH-like_C"/>
</dbReference>
<feature type="domain" description="Acyl-CoA dehydrogenase/oxidase N-terminal" evidence="12">
    <location>
        <begin position="107"/>
        <end position="187"/>
    </location>
</feature>
<name>A0A6I9WZV7_9HYME</name>
<evidence type="ECO:0000256" key="7">
    <source>
        <dbReference type="ARBA" id="ARBA00023002"/>
    </source>
</evidence>
<evidence type="ECO:0000259" key="12">
    <source>
        <dbReference type="Pfam" id="PF02771"/>
    </source>
</evidence>
<accession>A0A6I9WZV7</accession>
<dbReference type="Gene3D" id="1.20.140.10">
    <property type="entry name" value="Butyryl-CoA Dehydrogenase, subunit A, domain 3"/>
    <property type="match status" value="2"/>
</dbReference>
<dbReference type="GeneID" id="105427509"/>
<dbReference type="InterPro" id="IPR009100">
    <property type="entry name" value="AcylCoA_DH/oxidase_NM_dom_sf"/>
</dbReference>
<evidence type="ECO:0000256" key="8">
    <source>
        <dbReference type="ARBA" id="ARBA00023128"/>
    </source>
</evidence>
<keyword evidence="7 9" id="KW-0560">Oxidoreductase</keyword>
<dbReference type="InterPro" id="IPR037069">
    <property type="entry name" value="AcylCoA_DH/ox_N_sf"/>
</dbReference>
<dbReference type="InterPro" id="IPR049448">
    <property type="entry name" value="ACAD9/ACADV-like_C"/>
</dbReference>
<dbReference type="GO" id="GO:0003995">
    <property type="term" value="F:acyl-CoA dehydrogenase activity"/>
    <property type="evidence" value="ECO:0007669"/>
    <property type="project" value="TreeGrafter"/>
</dbReference>
<dbReference type="Gene3D" id="2.40.110.10">
    <property type="entry name" value="Butyryl-CoA Dehydrogenase, subunit A, domain 2"/>
    <property type="match status" value="1"/>
</dbReference>
<dbReference type="SUPFAM" id="SSF47203">
    <property type="entry name" value="Acyl-CoA dehydrogenase C-terminal domain-like"/>
    <property type="match status" value="1"/>
</dbReference>
<keyword evidence="5 9" id="KW-0274">FAD</keyword>
<evidence type="ECO:0000256" key="3">
    <source>
        <dbReference type="ARBA" id="ARBA00009347"/>
    </source>
</evidence>
<dbReference type="GO" id="GO:0050660">
    <property type="term" value="F:flavin adenine dinucleotide binding"/>
    <property type="evidence" value="ECO:0007669"/>
    <property type="project" value="InterPro"/>
</dbReference>
<evidence type="ECO:0000259" key="11">
    <source>
        <dbReference type="Pfam" id="PF02770"/>
    </source>
</evidence>
<evidence type="ECO:0000256" key="2">
    <source>
        <dbReference type="ARBA" id="ARBA00004173"/>
    </source>
</evidence>
<evidence type="ECO:0000313" key="15">
    <source>
        <dbReference type="RefSeq" id="XP_011637570.1"/>
    </source>
</evidence>
<dbReference type="SUPFAM" id="SSF56645">
    <property type="entry name" value="Acyl-CoA dehydrogenase NM domain-like"/>
    <property type="match status" value="1"/>
</dbReference>
<evidence type="ECO:0000256" key="4">
    <source>
        <dbReference type="ARBA" id="ARBA00022630"/>
    </source>
</evidence>
<comment type="subcellular location">
    <subcellularLocation>
        <location evidence="2">Mitochondrion</location>
    </subcellularLocation>
</comment>
<evidence type="ECO:0000256" key="5">
    <source>
        <dbReference type="ARBA" id="ARBA00022827"/>
    </source>
</evidence>
<feature type="domain" description="ACAD9/ACADV-like C-terminal" evidence="13">
    <location>
        <begin position="501"/>
        <end position="616"/>
    </location>
</feature>
<feature type="domain" description="Acyl-CoA oxidase/dehydrogenase middle" evidence="11">
    <location>
        <begin position="192"/>
        <end position="291"/>
    </location>
</feature>
<dbReference type="AlphaFoldDB" id="A0A6I9WZV7"/>
<dbReference type="InterPro" id="IPR046373">
    <property type="entry name" value="Acyl-CoA_Oxase/DH_mid-dom_sf"/>
</dbReference>
<sequence length="619" mass="70412">MLARRFLCGRRLWHASCVCTPVRHAQSQHIDQVAVDTINLETRLPEHIRKQSQRQPFAKNLFLATFDHEFMYFPEPQTKVRHQSFFEWLQPIEKYVSECIEDPEGVRKEDVLTHLRELGVFRACVEEKYLGLGLNHTESAKLIEVLSCLPWLGCYMVKNHIMPIHIISMLASEEQKAKYLPKIAIGEIIPTICYTEPENGVNTHNINCIASSLTSDVYWDLNGTKSFVANGHDANLFLVFSRCGHPDAISSAQSLLSIFLVERDFGGITSEGAKNMVGLQNSPVCTVTFKDTKIPKENLLGNLQSGTNVLIDFLAPGNRNIAPQAVGILKTFVKLLTRHILQRKHLDKNMYEYESVKEVIGKIASTLYGMESMLYYTTGIMDGFENQDCELEKAMMEMYCASESVTRIYEGLQLVGANSYLRENPFIQLFEDALSHTLFDSCNIDTNTYIALIGLRHMGQNMSRHIFKLRNPFNFPGYILKWMAGKEYRIDLRIADHLHPSLVLGGKELEKCITKLQNTSMLILDRHGTEVVNQQMELRRIGELATRTFALIAVLSRASRAYCIGLRNNDYDRHMANSFAVSSIDKVQILVDELISGEWNNGDKFNKDIADLMFSKKCS</sequence>
<feature type="domain" description="Acyl-CoA dehydrogenase/oxidase C-terminal" evidence="10">
    <location>
        <begin position="305"/>
        <end position="439"/>
    </location>
</feature>
<dbReference type="InterPro" id="IPR006091">
    <property type="entry name" value="Acyl-CoA_Oxase/DH_mid-dom"/>
</dbReference>
<dbReference type="OrthoDB" id="354at2759"/>
<dbReference type="PANTHER" id="PTHR43884:SF9">
    <property type="entry name" value="COMPLEX I ASSEMBLY FACTOR ACAD9, MITOCHONDRIAL"/>
    <property type="match status" value="1"/>
</dbReference>
<organism evidence="14 15">
    <name type="scientific">Pogonomyrmex barbatus</name>
    <name type="common">red harvester ant</name>
    <dbReference type="NCBI Taxonomy" id="144034"/>
    <lineage>
        <taxon>Eukaryota</taxon>
        <taxon>Metazoa</taxon>
        <taxon>Ecdysozoa</taxon>
        <taxon>Arthropoda</taxon>
        <taxon>Hexapoda</taxon>
        <taxon>Insecta</taxon>
        <taxon>Pterygota</taxon>
        <taxon>Neoptera</taxon>
        <taxon>Endopterygota</taxon>
        <taxon>Hymenoptera</taxon>
        <taxon>Apocrita</taxon>
        <taxon>Aculeata</taxon>
        <taxon>Formicoidea</taxon>
        <taxon>Formicidae</taxon>
        <taxon>Myrmicinae</taxon>
        <taxon>Pogonomyrmex</taxon>
    </lineage>
</organism>
<dbReference type="RefSeq" id="XP_011637570.1">
    <property type="nucleotide sequence ID" value="XM_011639268.2"/>
</dbReference>
<keyword evidence="8" id="KW-0496">Mitochondrion</keyword>